<dbReference type="Proteomes" id="UP001476798">
    <property type="component" value="Unassembled WGS sequence"/>
</dbReference>
<gene>
    <name evidence="1" type="ORF">GOODEAATRI_025729</name>
</gene>
<comment type="caution">
    <text evidence="1">The sequence shown here is derived from an EMBL/GenBank/DDBJ whole genome shotgun (WGS) entry which is preliminary data.</text>
</comment>
<organism evidence="1 2">
    <name type="scientific">Goodea atripinnis</name>
    <dbReference type="NCBI Taxonomy" id="208336"/>
    <lineage>
        <taxon>Eukaryota</taxon>
        <taxon>Metazoa</taxon>
        <taxon>Chordata</taxon>
        <taxon>Craniata</taxon>
        <taxon>Vertebrata</taxon>
        <taxon>Euteleostomi</taxon>
        <taxon>Actinopterygii</taxon>
        <taxon>Neopterygii</taxon>
        <taxon>Teleostei</taxon>
        <taxon>Neoteleostei</taxon>
        <taxon>Acanthomorphata</taxon>
        <taxon>Ovalentaria</taxon>
        <taxon>Atherinomorphae</taxon>
        <taxon>Cyprinodontiformes</taxon>
        <taxon>Goodeidae</taxon>
        <taxon>Goodea</taxon>
    </lineage>
</organism>
<evidence type="ECO:0000313" key="2">
    <source>
        <dbReference type="Proteomes" id="UP001476798"/>
    </source>
</evidence>
<name>A0ABV0MKR1_9TELE</name>
<keyword evidence="2" id="KW-1185">Reference proteome</keyword>
<proteinExistence type="predicted"/>
<sequence>SSLQNKELTFVETSSSSLGAPTPCMTYLNGFVMSHGVKGLIARLVEEVVEREPV</sequence>
<accession>A0ABV0MKR1</accession>
<reference evidence="1 2" key="1">
    <citation type="submission" date="2021-06" db="EMBL/GenBank/DDBJ databases">
        <authorList>
            <person name="Palmer J.M."/>
        </authorList>
    </citation>
    <scope>NUCLEOTIDE SEQUENCE [LARGE SCALE GENOMIC DNA]</scope>
    <source>
        <strain evidence="1 2">GA_2019</strain>
        <tissue evidence="1">Muscle</tissue>
    </source>
</reference>
<evidence type="ECO:0000313" key="1">
    <source>
        <dbReference type="EMBL" id="MEQ2159699.1"/>
    </source>
</evidence>
<protein>
    <submittedName>
        <fullName evidence="1">Uncharacterized protein</fullName>
    </submittedName>
</protein>
<dbReference type="EMBL" id="JAHRIO010003068">
    <property type="protein sequence ID" value="MEQ2159699.1"/>
    <property type="molecule type" value="Genomic_DNA"/>
</dbReference>
<feature type="non-terminal residue" evidence="1">
    <location>
        <position position="1"/>
    </location>
</feature>